<dbReference type="Pfam" id="PF07508">
    <property type="entry name" value="Recombinase"/>
    <property type="match status" value="1"/>
</dbReference>
<evidence type="ECO:0000256" key="4">
    <source>
        <dbReference type="PIRSR" id="PIRSR606118-50"/>
    </source>
</evidence>
<evidence type="ECO:0000256" key="2">
    <source>
        <dbReference type="ARBA" id="ARBA00023125"/>
    </source>
</evidence>
<dbReference type="STRING" id="1122195.SAMN02745164_00472"/>
<keyword evidence="1" id="KW-0229">DNA integration</keyword>
<dbReference type="InterPro" id="IPR036162">
    <property type="entry name" value="Resolvase-like_N_sf"/>
</dbReference>
<accession>A0A1M4TQ02</accession>
<comment type="caution">
    <text evidence="9">The sequence shown here is derived from an EMBL/GenBank/DDBJ whole genome shotgun (WGS) entry which is preliminary data.</text>
</comment>
<evidence type="ECO:0000259" key="8">
    <source>
        <dbReference type="PROSITE" id="PS51737"/>
    </source>
</evidence>
<dbReference type="SMART" id="SM00857">
    <property type="entry name" value="Resolvase"/>
    <property type="match status" value="1"/>
</dbReference>
<feature type="active site" description="O-(5'-phospho-DNA)-serine intermediate" evidence="4 5">
    <location>
        <position position="11"/>
    </location>
</feature>
<reference evidence="9" key="1">
    <citation type="submission" date="2016-11" db="EMBL/GenBank/DDBJ databases">
        <authorList>
            <person name="Varghese N."/>
            <person name="Submissions S."/>
        </authorList>
    </citation>
    <scope>NUCLEOTIDE SEQUENCE [LARGE SCALE GENOMIC DNA]</scope>
    <source>
        <strain evidence="9">DSM 16785</strain>
    </source>
</reference>
<dbReference type="InterPro" id="IPR011109">
    <property type="entry name" value="DNA_bind_recombinase_dom"/>
</dbReference>
<evidence type="ECO:0000256" key="3">
    <source>
        <dbReference type="ARBA" id="ARBA00023172"/>
    </source>
</evidence>
<dbReference type="Proteomes" id="UP000184334">
    <property type="component" value="Unassembled WGS sequence"/>
</dbReference>
<organism evidence="9 10">
    <name type="scientific">Marinitoga hydrogenitolerans (strain DSM 16785 / JCM 12826 / AT1271)</name>
    <dbReference type="NCBI Taxonomy" id="1122195"/>
    <lineage>
        <taxon>Bacteria</taxon>
        <taxon>Thermotogati</taxon>
        <taxon>Thermotogota</taxon>
        <taxon>Thermotogae</taxon>
        <taxon>Petrotogales</taxon>
        <taxon>Petrotogaceae</taxon>
        <taxon>Marinitoga</taxon>
    </lineage>
</organism>
<evidence type="ECO:0000256" key="6">
    <source>
        <dbReference type="SAM" id="Coils"/>
    </source>
</evidence>
<keyword evidence="10" id="KW-1185">Reference proteome</keyword>
<dbReference type="EMBL" id="FQUI01000005">
    <property type="protein sequence ID" value="SHE46580.1"/>
    <property type="molecule type" value="Genomic_DNA"/>
</dbReference>
<evidence type="ECO:0000313" key="10">
    <source>
        <dbReference type="Proteomes" id="UP000184334"/>
    </source>
</evidence>
<sequence length="489" mass="57134">MKKAAAYARVSTKDQSKISIEGQFKTIENFAKQYGFKIVDYFSDKDSGKKMKREQLDVLLENAYKGKYDVILVEKYDRFSRAGIDGQIIIQDLEKNYNVLVIAALEPFDVSTPQGRFTRTIILASYTLEGEMISQRTKMRMKDIASKKYWMGGNPPYGFDSYQIIDEEGKKRRKLKINEEQAKVVREIFELRLKNIGYSEIAKRLNDRGIKNARGNPWKASTILDMVNNPLYTGIYIYGKGTKRGRKRKEELKDAIIIENFVDPIIPKEVFEEVNKKNGKLTSALTKNKYLLKGLIYTEFGDRMLGSGGKTPSYVSSAWQYGKTRTYLGISKSKIEREVFLRVKHQLLKLDFNDEEFWEDFAETINYIKKLKSNVENDKIVALRKRLEEVEEQLINLTTAIKSGIINDEIKKENEILMKEKNDLINKIKMSNVNIVEETPENLRKKWKEKIEALENYDEDKLIEIYNQLIEQIIVYKDKYIEVKFKQFE</sequence>
<dbReference type="PROSITE" id="PS00397">
    <property type="entry name" value="RECOMBINASES_1"/>
    <property type="match status" value="1"/>
</dbReference>
<dbReference type="PROSITE" id="PS51736">
    <property type="entry name" value="RECOMBINASES_3"/>
    <property type="match status" value="1"/>
</dbReference>
<dbReference type="PANTHER" id="PTHR30461">
    <property type="entry name" value="DNA-INVERTASE FROM LAMBDOID PROPHAGE"/>
    <property type="match status" value="1"/>
</dbReference>
<dbReference type="GO" id="GO:0015074">
    <property type="term" value="P:DNA integration"/>
    <property type="evidence" value="ECO:0007669"/>
    <property type="project" value="UniProtKB-KW"/>
</dbReference>
<dbReference type="PROSITE" id="PS51737">
    <property type="entry name" value="RECOMBINASE_DNA_BIND"/>
    <property type="match status" value="1"/>
</dbReference>
<dbReference type="AlphaFoldDB" id="A0A1M4TQ02"/>
<dbReference type="GO" id="GO:0000150">
    <property type="term" value="F:DNA strand exchange activity"/>
    <property type="evidence" value="ECO:0007669"/>
    <property type="project" value="InterPro"/>
</dbReference>
<evidence type="ECO:0000259" key="7">
    <source>
        <dbReference type="PROSITE" id="PS51736"/>
    </source>
</evidence>
<gene>
    <name evidence="9" type="ORF">SAMN02745164_00472</name>
</gene>
<dbReference type="InterPro" id="IPR038109">
    <property type="entry name" value="DNA_bind_recomb_sf"/>
</dbReference>
<dbReference type="Gene3D" id="3.90.1750.20">
    <property type="entry name" value="Putative Large Serine Recombinase, Chain B, Domain 2"/>
    <property type="match status" value="1"/>
</dbReference>
<feature type="domain" description="Recombinase" evidence="8">
    <location>
        <begin position="156"/>
        <end position="284"/>
    </location>
</feature>
<evidence type="ECO:0000313" key="9">
    <source>
        <dbReference type="EMBL" id="SHE46580.1"/>
    </source>
</evidence>
<keyword evidence="2" id="KW-0238">DNA-binding</keyword>
<dbReference type="Pfam" id="PF00239">
    <property type="entry name" value="Resolvase"/>
    <property type="match status" value="1"/>
</dbReference>
<dbReference type="InterPro" id="IPR006119">
    <property type="entry name" value="Resolv_N"/>
</dbReference>
<dbReference type="Gene3D" id="3.40.50.1390">
    <property type="entry name" value="Resolvase, N-terminal catalytic domain"/>
    <property type="match status" value="1"/>
</dbReference>
<dbReference type="PANTHER" id="PTHR30461:SF23">
    <property type="entry name" value="DNA RECOMBINASE-RELATED"/>
    <property type="match status" value="1"/>
</dbReference>
<dbReference type="CDD" id="cd00338">
    <property type="entry name" value="Ser_Recombinase"/>
    <property type="match status" value="1"/>
</dbReference>
<name>A0A1M4TQ02_MARH1</name>
<keyword evidence="6" id="KW-0175">Coiled coil</keyword>
<protein>
    <submittedName>
        <fullName evidence="9">Site-specific DNA recombinase</fullName>
    </submittedName>
</protein>
<evidence type="ECO:0000256" key="5">
    <source>
        <dbReference type="PROSITE-ProRule" id="PRU10137"/>
    </source>
</evidence>
<feature type="domain" description="Resolvase/invertase-type recombinase catalytic" evidence="7">
    <location>
        <begin position="3"/>
        <end position="148"/>
    </location>
</feature>
<dbReference type="InterPro" id="IPR006118">
    <property type="entry name" value="Recombinase_CS"/>
</dbReference>
<evidence type="ECO:0000256" key="1">
    <source>
        <dbReference type="ARBA" id="ARBA00022908"/>
    </source>
</evidence>
<dbReference type="SUPFAM" id="SSF53041">
    <property type="entry name" value="Resolvase-like"/>
    <property type="match status" value="1"/>
</dbReference>
<dbReference type="RefSeq" id="WP_072863064.1">
    <property type="nucleotide sequence ID" value="NZ_FQUI01000005.1"/>
</dbReference>
<keyword evidence="3" id="KW-0233">DNA recombination</keyword>
<dbReference type="InterPro" id="IPR050639">
    <property type="entry name" value="SSR_resolvase"/>
</dbReference>
<feature type="coiled-coil region" evidence="6">
    <location>
        <begin position="373"/>
        <end position="427"/>
    </location>
</feature>
<dbReference type="OrthoDB" id="1094757at2"/>
<dbReference type="GO" id="GO:0003677">
    <property type="term" value="F:DNA binding"/>
    <property type="evidence" value="ECO:0007669"/>
    <property type="project" value="UniProtKB-KW"/>
</dbReference>
<proteinExistence type="predicted"/>